<dbReference type="FunFam" id="2.60.40.10:FF:000307">
    <property type="entry name" value="collagen alpha-1(VII) chain isoform X1"/>
    <property type="match status" value="4"/>
</dbReference>
<dbReference type="GO" id="GO:0005604">
    <property type="term" value="C:basement membrane"/>
    <property type="evidence" value="ECO:0007669"/>
    <property type="project" value="UniProtKB-SubCell"/>
</dbReference>
<dbReference type="CDD" id="cd00063">
    <property type="entry name" value="FN3"/>
    <property type="match status" value="7"/>
</dbReference>
<comment type="subunit">
    <text evidence="17">Homotrimer. Interacts with MIA3/TANGO1; facilitating its loading into transport carriers and subsequent secretion.</text>
</comment>
<dbReference type="EMBL" id="KE675895">
    <property type="protein sequence ID" value="ERE74631.1"/>
    <property type="molecule type" value="Genomic_DNA"/>
</dbReference>
<dbReference type="InterPro" id="IPR000187">
    <property type="entry name" value="CRF"/>
</dbReference>
<dbReference type="InterPro" id="IPR003961">
    <property type="entry name" value="FN3_dom"/>
</dbReference>
<feature type="domain" description="VWFA" evidence="23">
    <location>
        <begin position="876"/>
        <end position="957"/>
    </location>
</feature>
<evidence type="ECO:0000256" key="14">
    <source>
        <dbReference type="ARBA" id="ARBA00023180"/>
    </source>
</evidence>
<dbReference type="GO" id="GO:0005576">
    <property type="term" value="C:extracellular region"/>
    <property type="evidence" value="ECO:0007669"/>
    <property type="project" value="InterPro"/>
</dbReference>
<feature type="compositionally biased region" description="Basic and acidic residues" evidence="20">
    <location>
        <begin position="1229"/>
        <end position="1245"/>
    </location>
</feature>
<keyword evidence="8" id="KW-0677">Repeat</keyword>
<feature type="region of interest" description="Disordered" evidence="20">
    <location>
        <begin position="1017"/>
        <end position="1076"/>
    </location>
</feature>
<evidence type="ECO:0000256" key="6">
    <source>
        <dbReference type="ARBA" id="ARBA00022702"/>
    </source>
</evidence>
<dbReference type="GO" id="GO:0043394">
    <property type="term" value="F:proteoglycan binding"/>
    <property type="evidence" value="ECO:0007669"/>
    <property type="project" value="TreeGrafter"/>
</dbReference>
<evidence type="ECO:0000313" key="26">
    <source>
        <dbReference type="EMBL" id="ERE74631.1"/>
    </source>
</evidence>
<dbReference type="GO" id="GO:0007160">
    <property type="term" value="P:cell-matrix adhesion"/>
    <property type="evidence" value="ECO:0007669"/>
    <property type="project" value="TreeGrafter"/>
</dbReference>
<feature type="compositionally biased region" description="Basic and acidic residues" evidence="20">
    <location>
        <begin position="1506"/>
        <end position="1522"/>
    </location>
</feature>
<feature type="domain" description="Fibronectin type-III" evidence="25">
    <location>
        <begin position="739"/>
        <end position="827"/>
    </location>
</feature>
<evidence type="ECO:0000256" key="15">
    <source>
        <dbReference type="ARBA" id="ARBA00023278"/>
    </source>
</evidence>
<comment type="subcellular location">
    <subcellularLocation>
        <location evidence="1">Secreted</location>
        <location evidence="1">Extracellular space</location>
        <location evidence="1">Extracellular matrix</location>
        <location evidence="1">Basement membrane</location>
    </subcellularLocation>
</comment>
<dbReference type="PANTHER" id="PTHR46708">
    <property type="entry name" value="TENASCIN"/>
    <property type="match status" value="1"/>
</dbReference>
<dbReference type="PRINTS" id="PR00453">
    <property type="entry name" value="VWFADOMAIN"/>
</dbReference>
<dbReference type="CDD" id="cd01482">
    <property type="entry name" value="vWA_collagen_alphaI-XII-like"/>
    <property type="match status" value="1"/>
</dbReference>
<evidence type="ECO:0000256" key="12">
    <source>
        <dbReference type="ARBA" id="ARBA00023119"/>
    </source>
</evidence>
<dbReference type="InterPro" id="IPR036465">
    <property type="entry name" value="vWFA_dom_sf"/>
</dbReference>
<feature type="transmembrane region" description="Helical" evidence="21">
    <location>
        <begin position="2173"/>
        <end position="2191"/>
    </location>
</feature>
<feature type="compositionally biased region" description="Basic and acidic residues" evidence="20">
    <location>
        <begin position="1832"/>
        <end position="1844"/>
    </location>
</feature>
<evidence type="ECO:0000256" key="22">
    <source>
        <dbReference type="SAM" id="SignalP"/>
    </source>
</evidence>
<keyword evidence="4" id="KW-0272">Extracellular matrix</keyword>
<dbReference type="SUPFAM" id="SSF53300">
    <property type="entry name" value="vWA-like"/>
    <property type="match status" value="2"/>
</dbReference>
<evidence type="ECO:0000256" key="19">
    <source>
        <dbReference type="ARBA" id="ARBA00081956"/>
    </source>
</evidence>
<dbReference type="Gene3D" id="2.60.40.10">
    <property type="entry name" value="Immunoglobulins"/>
    <property type="match status" value="7"/>
</dbReference>
<feature type="domain" description="Fibronectin type-III" evidence="25">
    <location>
        <begin position="511"/>
        <end position="598"/>
    </location>
</feature>
<dbReference type="FunFam" id="4.10.410.10:FF:000019">
    <property type="entry name" value="collagen alpha-1(VII) chain"/>
    <property type="match status" value="1"/>
</dbReference>
<keyword evidence="3" id="KW-0964">Secreted</keyword>
<comment type="similarity">
    <text evidence="2">Belongs to the sauvagine/corticotropin-releasing factor/urotensin I family.</text>
</comment>
<evidence type="ECO:0000256" key="17">
    <source>
        <dbReference type="ARBA" id="ARBA00064977"/>
    </source>
</evidence>
<dbReference type="FunFam" id="3.40.50.410:FF:000001">
    <property type="entry name" value="Collagen, type XII, alpha 1"/>
    <property type="match status" value="1"/>
</dbReference>
<feature type="region of interest" description="Disordered" evidence="20">
    <location>
        <begin position="1498"/>
        <end position="1682"/>
    </location>
</feature>
<dbReference type="InterPro" id="IPR020901">
    <property type="entry name" value="Prtase_inh_Kunz-CS"/>
</dbReference>
<keyword evidence="9" id="KW-0084">Basement membrane</keyword>
<dbReference type="Pfam" id="PF00014">
    <property type="entry name" value="Kunitz_BPTI"/>
    <property type="match status" value="1"/>
</dbReference>
<evidence type="ECO:0000256" key="9">
    <source>
        <dbReference type="ARBA" id="ARBA00022869"/>
    </source>
</evidence>
<dbReference type="GO" id="GO:0005179">
    <property type="term" value="F:hormone activity"/>
    <property type="evidence" value="ECO:0007669"/>
    <property type="project" value="UniProtKB-KW"/>
</dbReference>
<evidence type="ECO:0000256" key="11">
    <source>
        <dbReference type="ARBA" id="ARBA00022900"/>
    </source>
</evidence>
<feature type="compositionally biased region" description="Gly residues" evidence="20">
    <location>
        <begin position="1932"/>
        <end position="1941"/>
    </location>
</feature>
<dbReference type="SMART" id="SM00060">
    <property type="entry name" value="FN3"/>
    <property type="match status" value="7"/>
</dbReference>
<dbReference type="InterPro" id="IPR050991">
    <property type="entry name" value="ECM_Regulatory_Proteins"/>
</dbReference>
<feature type="domain" description="Fibronectin type-III" evidence="25">
    <location>
        <begin position="331"/>
        <end position="417"/>
    </location>
</feature>
<dbReference type="GO" id="GO:0005178">
    <property type="term" value="F:integrin binding"/>
    <property type="evidence" value="ECO:0007669"/>
    <property type="project" value="TreeGrafter"/>
</dbReference>
<dbReference type="CDD" id="cd22627">
    <property type="entry name" value="Kunitz_collagen_alpha1_VII"/>
    <property type="match status" value="1"/>
</dbReference>
<keyword evidence="6" id="KW-0372">Hormone</keyword>
<evidence type="ECO:0000256" key="5">
    <source>
        <dbReference type="ARBA" id="ARBA00022690"/>
    </source>
</evidence>
<feature type="compositionally biased region" description="Low complexity" evidence="20">
    <location>
        <begin position="1976"/>
        <end position="1990"/>
    </location>
</feature>
<proteinExistence type="inferred from homology"/>
<feature type="region of interest" description="Disordered" evidence="20">
    <location>
        <begin position="1436"/>
        <end position="1472"/>
    </location>
</feature>
<keyword evidence="15" id="KW-0379">Hydroxylation</keyword>
<organism evidence="26 27">
    <name type="scientific">Cricetulus griseus</name>
    <name type="common">Chinese hamster</name>
    <name type="synonym">Cricetulus barabensis griseus</name>
    <dbReference type="NCBI Taxonomy" id="10029"/>
    <lineage>
        <taxon>Eukaryota</taxon>
        <taxon>Metazoa</taxon>
        <taxon>Chordata</taxon>
        <taxon>Craniata</taxon>
        <taxon>Vertebrata</taxon>
        <taxon>Euteleostomi</taxon>
        <taxon>Mammalia</taxon>
        <taxon>Eutheria</taxon>
        <taxon>Euarchontoglires</taxon>
        <taxon>Glires</taxon>
        <taxon>Rodentia</taxon>
        <taxon>Myomorpha</taxon>
        <taxon>Muroidea</taxon>
        <taxon>Cricetidae</taxon>
        <taxon>Cricetinae</taxon>
        <taxon>Cricetulus</taxon>
    </lineage>
</organism>
<dbReference type="SUPFAM" id="SSF57362">
    <property type="entry name" value="BPTI-like"/>
    <property type="match status" value="1"/>
</dbReference>
<evidence type="ECO:0000256" key="18">
    <source>
        <dbReference type="ARBA" id="ARBA00067314"/>
    </source>
</evidence>
<evidence type="ECO:0000256" key="10">
    <source>
        <dbReference type="ARBA" id="ARBA00022889"/>
    </source>
</evidence>
<dbReference type="InterPro" id="IPR036116">
    <property type="entry name" value="FN3_sf"/>
</dbReference>
<dbReference type="GO" id="GO:0007399">
    <property type="term" value="P:nervous system development"/>
    <property type="evidence" value="ECO:0007669"/>
    <property type="project" value="TreeGrafter"/>
</dbReference>
<dbReference type="Gene3D" id="3.40.50.410">
    <property type="entry name" value="von Willebrand factor, type A domain"/>
    <property type="match status" value="2"/>
</dbReference>
<keyword evidence="7 22" id="KW-0732">Signal</keyword>
<keyword evidence="21" id="KW-0812">Transmembrane</keyword>
<feature type="domain" description="Fibronectin type-III" evidence="25">
    <location>
        <begin position="602"/>
        <end position="688"/>
    </location>
</feature>
<evidence type="ECO:0000256" key="2">
    <source>
        <dbReference type="ARBA" id="ARBA00009287"/>
    </source>
</evidence>
<keyword evidence="13" id="KW-1015">Disulfide bond</keyword>
<evidence type="ECO:0000256" key="20">
    <source>
        <dbReference type="SAM" id="MobiDB-lite"/>
    </source>
</evidence>
<evidence type="ECO:0000256" key="8">
    <source>
        <dbReference type="ARBA" id="ARBA00022737"/>
    </source>
</evidence>
<dbReference type="GO" id="GO:0005581">
    <property type="term" value="C:collagen trimer"/>
    <property type="evidence" value="ECO:0007669"/>
    <property type="project" value="UniProtKB-KW"/>
</dbReference>
<feature type="compositionally biased region" description="Pro residues" evidence="20">
    <location>
        <begin position="1612"/>
        <end position="1621"/>
    </location>
</feature>
<dbReference type="SMART" id="SM00327">
    <property type="entry name" value="VWA"/>
    <property type="match status" value="2"/>
</dbReference>
<feature type="chain" id="PRO_5001600570" description="Collagen alpha-1(VII) chain" evidence="22">
    <location>
        <begin position="25"/>
        <end position="2284"/>
    </location>
</feature>
<dbReference type="GO" id="GO:0007044">
    <property type="term" value="P:cell-substrate junction assembly"/>
    <property type="evidence" value="ECO:0007669"/>
    <property type="project" value="TreeGrafter"/>
</dbReference>
<dbReference type="SUPFAM" id="SSF49265">
    <property type="entry name" value="Fibronectin type III"/>
    <property type="match status" value="5"/>
</dbReference>
<dbReference type="PROSITE" id="PS50234">
    <property type="entry name" value="VWFA"/>
    <property type="match status" value="2"/>
</dbReference>
<evidence type="ECO:0000256" key="7">
    <source>
        <dbReference type="ARBA" id="ARBA00022729"/>
    </source>
</evidence>
<dbReference type="InterPro" id="IPR002035">
    <property type="entry name" value="VWF_A"/>
</dbReference>
<dbReference type="GO" id="GO:0005201">
    <property type="term" value="F:extracellular matrix structural constituent"/>
    <property type="evidence" value="ECO:0007669"/>
    <property type="project" value="TreeGrafter"/>
</dbReference>
<dbReference type="InterPro" id="IPR002223">
    <property type="entry name" value="Kunitz_BPTI"/>
</dbReference>
<dbReference type="Pfam" id="PF00041">
    <property type="entry name" value="fn3"/>
    <property type="match status" value="6"/>
</dbReference>
<dbReference type="PANTHER" id="PTHR46708:SF7">
    <property type="entry name" value="FIBRONECTIN TYPE-III DOMAIN-CONTAINING PROTEIN"/>
    <property type="match status" value="1"/>
</dbReference>
<keyword evidence="12 26" id="KW-0176">Collagen</keyword>
<evidence type="ECO:0000256" key="13">
    <source>
        <dbReference type="ARBA" id="ARBA00023157"/>
    </source>
</evidence>
<feature type="region of interest" description="Disordered" evidence="20">
    <location>
        <begin position="1816"/>
        <end position="1996"/>
    </location>
</feature>
<feature type="domain" description="VWFA" evidence="23">
    <location>
        <begin position="39"/>
        <end position="212"/>
    </location>
</feature>
<dbReference type="Gene3D" id="4.10.410.10">
    <property type="entry name" value="Pancreatic trypsin inhibitor Kunitz domain"/>
    <property type="match status" value="1"/>
</dbReference>
<dbReference type="InterPro" id="IPR008160">
    <property type="entry name" value="Collagen"/>
</dbReference>
<dbReference type="InterPro" id="IPR013783">
    <property type="entry name" value="Ig-like_fold"/>
</dbReference>
<evidence type="ECO:0000256" key="4">
    <source>
        <dbReference type="ARBA" id="ARBA00022530"/>
    </source>
</evidence>
<feature type="compositionally biased region" description="Low complexity" evidence="20">
    <location>
        <begin position="1031"/>
        <end position="1052"/>
    </location>
</feature>
<feature type="domain" description="BPTI/Kunitz inhibitor" evidence="24">
    <location>
        <begin position="2087"/>
        <end position="2139"/>
    </location>
</feature>
<dbReference type="GO" id="GO:0004867">
    <property type="term" value="F:serine-type endopeptidase inhibitor activity"/>
    <property type="evidence" value="ECO:0007669"/>
    <property type="project" value="UniProtKB-KW"/>
</dbReference>
<name>A0A061I575_CRIGR</name>
<dbReference type="Pfam" id="PF00473">
    <property type="entry name" value="CRF"/>
    <property type="match status" value="1"/>
</dbReference>
<feature type="region of interest" description="Disordered" evidence="20">
    <location>
        <begin position="1229"/>
        <end position="1248"/>
    </location>
</feature>
<dbReference type="Proteomes" id="UP000030759">
    <property type="component" value="Unassembled WGS sequence"/>
</dbReference>
<dbReference type="Pfam" id="PF01391">
    <property type="entry name" value="Collagen"/>
    <property type="match status" value="3"/>
</dbReference>
<evidence type="ECO:0000313" key="27">
    <source>
        <dbReference type="Proteomes" id="UP000030759"/>
    </source>
</evidence>
<evidence type="ECO:0000256" key="21">
    <source>
        <dbReference type="SAM" id="Phobius"/>
    </source>
</evidence>
<comment type="function">
    <text evidence="16">Stratified squamous epithelial basement membrane protein that forms anchoring fibrils which may contribute to epithelial basement membrane organization and adherence by interacting with extracellular matrix (ECM) proteins such as type IV collagen.</text>
</comment>
<keyword evidence="21" id="KW-0472">Membrane</keyword>
<feature type="compositionally biased region" description="Basic and acidic residues" evidence="20">
    <location>
        <begin position="1588"/>
        <end position="1606"/>
    </location>
</feature>
<dbReference type="PRINTS" id="PR00759">
    <property type="entry name" value="BASICPTASE"/>
</dbReference>
<evidence type="ECO:0000259" key="24">
    <source>
        <dbReference type="PROSITE" id="PS50279"/>
    </source>
</evidence>
<dbReference type="InterPro" id="IPR036880">
    <property type="entry name" value="Kunitz_BPTI_sf"/>
</dbReference>
<evidence type="ECO:0000256" key="1">
    <source>
        <dbReference type="ARBA" id="ARBA00004302"/>
    </source>
</evidence>
<feature type="compositionally biased region" description="Basic and acidic residues" evidence="20">
    <location>
        <begin position="1651"/>
        <end position="1663"/>
    </location>
</feature>
<feature type="signal peptide" evidence="22">
    <location>
        <begin position="1"/>
        <end position="24"/>
    </location>
</feature>
<keyword evidence="10" id="KW-0130">Cell adhesion</keyword>
<evidence type="ECO:0000256" key="3">
    <source>
        <dbReference type="ARBA" id="ARBA00022525"/>
    </source>
</evidence>
<keyword evidence="21" id="KW-1133">Transmembrane helix</keyword>
<evidence type="ECO:0000259" key="25">
    <source>
        <dbReference type="PROSITE" id="PS50853"/>
    </source>
</evidence>
<keyword evidence="5" id="KW-0646">Protease inhibitor</keyword>
<protein>
    <recommendedName>
        <fullName evidence="18">Collagen alpha-1(VII) chain</fullName>
    </recommendedName>
    <alternativeName>
        <fullName evidence="19">Long-chain collagen</fullName>
    </alternativeName>
</protein>
<reference evidence="27" key="1">
    <citation type="journal article" date="2013" name="Nat. Biotechnol.">
        <title>Chinese hamster genome sequenced from sorted chromosomes.</title>
        <authorList>
            <person name="Brinkrolf K."/>
            <person name="Rupp O."/>
            <person name="Laux H."/>
            <person name="Kollin F."/>
            <person name="Ernst W."/>
            <person name="Linke B."/>
            <person name="Kofler R."/>
            <person name="Romand S."/>
            <person name="Hesse F."/>
            <person name="Budach W.E."/>
            <person name="Galosy S."/>
            <person name="Muller D."/>
            <person name="Noll T."/>
            <person name="Wienberg J."/>
            <person name="Jostock T."/>
            <person name="Leonard M."/>
            <person name="Grillari J."/>
            <person name="Tauch A."/>
            <person name="Goesmann A."/>
            <person name="Helk B."/>
            <person name="Mott J.E."/>
            <person name="Puhler A."/>
            <person name="Borth N."/>
        </authorList>
    </citation>
    <scope>NUCLEOTIDE SEQUENCE [LARGE SCALE GENOMIC DNA]</scope>
    <source>
        <strain evidence="27">17A/GY</strain>
    </source>
</reference>
<feature type="domain" description="Fibronectin type-III" evidence="25">
    <location>
        <begin position="235"/>
        <end position="330"/>
    </location>
</feature>
<feature type="domain" description="Fibronectin type-III" evidence="25">
    <location>
        <begin position="418"/>
        <end position="508"/>
    </location>
</feature>
<gene>
    <name evidence="26" type="ORF">H671_4g13294</name>
</gene>
<dbReference type="Pfam" id="PF00092">
    <property type="entry name" value="VWA"/>
    <property type="match status" value="2"/>
</dbReference>
<accession>A0A061I575</accession>
<dbReference type="PROSITE" id="PS50853">
    <property type="entry name" value="FN3"/>
    <property type="match status" value="6"/>
</dbReference>
<dbReference type="PROSITE" id="PS00280">
    <property type="entry name" value="BPTI_KUNITZ_1"/>
    <property type="match status" value="1"/>
</dbReference>
<keyword evidence="11" id="KW-0722">Serine protease inhibitor</keyword>
<keyword evidence="14" id="KW-0325">Glycoprotein</keyword>
<dbReference type="FunFam" id="2.60.40.10:FF:001175">
    <property type="entry name" value="Putative collagen alpha-1vii chain"/>
    <property type="match status" value="1"/>
</dbReference>
<dbReference type="SMART" id="SM00131">
    <property type="entry name" value="KU"/>
    <property type="match status" value="1"/>
</dbReference>
<evidence type="ECO:0000256" key="16">
    <source>
        <dbReference type="ARBA" id="ARBA00053615"/>
    </source>
</evidence>
<sequence length="2284" mass="242562">MRLRLLVAALCTAEVLVGAPGVWAQSRDRVTCTRLYAADIVFLLDGSSSIGRSNFREVRGFLEGLVLPFSGAASAQGVRFATVQYSDDPQTEFGLDALGSGGDTIRAIRELNYKGGNTRTGAALHHVSDRVFLPHLTRPNIPKVCILITDGKSQDLVDTAAQKLKGQGVKLFAVGIKNADPEELKRVASQPTSDFFFFVNDFSILRTLLPLISRRVCTTAGGVPVTLPFDDTPSGPRDLVLSEPSSQSLQVKWTAASGPVTGYKIQYTPLTGLGQPLPSERQEVNVPAGETSTRLQGLRPLTEYQVTVVALYANSIGEAVSGTARTTAEEGLELSVQNITSHSLLVAWRRVPGVTGYRVAWRDLSGGTTQQQDLSPGQGSVFLYHLEPGTDYEVTVSALYGHSVGPATSLTARTDSSVEQTLHPVILSPTSILLSWNLVPEARGYRLEWRRESGLEPPQKVVLPSDVTRHQLDGLQPGTEYRLTLYTLLEGREVATPATIVPTGPEQPVSEVMNLQAIELSGQRVRVSWNPVPSATEYRVTVRSTQGVERTLLLPGSQTSFNLDDVQAGISYTVRVSARVGSREGGASVLTIRRDPETQLTVPGLRVVASDSTRIRVTWGPVPGASGFRISWRTGSGPESSQTLPPDSTATDILGLQPGTSYHVAVSALRGREEGPPVVIVARTGPEKSQLVSGEATVAEIDGLEPDTEYTVRVRTHVAGVDGAPASVVVKTAPEPVGSVSKLQILNASSDVLRVTWVGVPGATAYRLAWGRSEGGQEQSLTLRPESNSYNLDGLEPATLYHIWLSVLGQTGEGPPRKVSAHTEPSPVLSTDLRVVDISTDSVTLAWTPVPDASSYILSWRPLRGTGQACPHGQVDVVFVLHATRDNAHNAEAVRRALERLVSALGPLGPQAAQVGLLSYSHRPSPLFPLNSSRDLGIILQKIRDIPYVDPSGNNLGLKVMTLGLAGADPEQLRRLAPGLDPIQNFFATDNGPSLDRAVSDLAVALCQAAVATQPQPEPCAVHCPKGQKGEPGATGRTGAPGPQGPPGSTQAKGERGFPGPVGPPGSPGLTGAPGSPGIKGSFYSVNEAGVHEGHPKVHLNLYLLLCFVLRESEGLGAQRGSRGSPGKSLEVKGQGFLERKGTLDLRVTKVIVGNGVPQDQVLVALDKASLDFRVFLEALDPKAQQAVLERKERRVTVRMEPQAFQDNLGPQVNRAYGELLELLGPKVTGDRQGPRVSPEKRVNGDRPVQWDPRGFPGLLAILEWRVLRGHQDPLAVEEKRESLVALEILQWVLVVLEPKEKREMLGFLGLEELLESKGNKVPLASLAEQDPQVTRGLLERREIQDDQGPQDLLAPGEEMWMQELDPETRESLDRKVLEDPRVTLAPLEPLEKGALRGFGDPPAHRETQVFEALQETRVIGAPQGWMAGMGWMGSQGLPGLRGEHGPAGPPGPPGVPGKTGEDGKPGLNGKNNAERLLETAGIKVSALRDIVETWGESSGSFLPVPERRPGPKGDPGERGPPGKEGSIGFPGERGLKGDRGDPGPQGPPGLALGERGPPGPPGLAGEPGKPGIPGLPGRAGSAGEAGRPGERGERGEKGDRGEQGRDGLPGLPGPPGPPGPKVAIDEQGPGLSREQGPPGLKGAKGEPGSDGDHGPKGDKGGHGDPGPPGAPVSDGETLPSGVGGGGMDICPCWGNLERQDPQDGVCLDLLELWDFLALLALQALWVHKGHQVCLDKWGYQVCLALLDLKENLDLWGPLDREPKVTEDCQDQGVRRVKLAVQESLETLGKMVWQALQGERVPQVPWDHLDHQGQWETQEQGCPGPEASVGERGPRGIDGDKGPRGDNGNPGDKGETGATGIPGEPGAPGKDGAPGFRGDKGDIGFMGPRGLKGERGMKGACGLDGEKGAKGDRGFDGQSGPKGDQGEKGERGPPGVGGFPGPRGNDGSSGPPGPPGGVGPKGPEGLQGQKGERGPPGESVVGAPGAPGAPGERGEQEDDIRGFVRQEMSQHCGPLPSYAADTAGPQLHHVPVLRVSHVEEEGQVPPEDDDDFSEYSVYSVEDYHDPEVPWDGDGDIKGWDQRGSDPCSLPLDEGSCTAYTLRWYHRAVPGGTACHPFVYGGCGGNANRFGTREACERRCPPQVVHSQRTVCLLPVNCSCSIQTLSLFSPYSMMARWALAVLMVLILGRVLFVPGTPIPTFQLPPQNYSETLPYSMALENHSAATTGTSASWSYSKPKPHLDTQVTLSLDVPIGLLRILLEQARTKAARDQATTNAQILARVGRR</sequence>
<feature type="compositionally biased region" description="Basic and acidic residues" evidence="20">
    <location>
        <begin position="1904"/>
        <end position="1915"/>
    </location>
</feature>
<dbReference type="GO" id="GO:0007507">
    <property type="term" value="P:heart development"/>
    <property type="evidence" value="ECO:0007669"/>
    <property type="project" value="TreeGrafter"/>
</dbReference>
<evidence type="ECO:0000259" key="23">
    <source>
        <dbReference type="PROSITE" id="PS50234"/>
    </source>
</evidence>
<dbReference type="FunFam" id="2.60.40.10:FF:001333">
    <property type="entry name" value="collagen alpha-1(VII) chain isoform X2"/>
    <property type="match status" value="1"/>
</dbReference>
<dbReference type="PROSITE" id="PS50279">
    <property type="entry name" value="BPTI_KUNITZ_2"/>
    <property type="match status" value="1"/>
</dbReference>